<dbReference type="AlphaFoldDB" id="A0A8S1W046"/>
<keyword evidence="2" id="KW-1185">Reference proteome</keyword>
<protein>
    <submittedName>
        <fullName evidence="1">Uncharacterized protein</fullName>
    </submittedName>
</protein>
<organism evidence="1 2">
    <name type="scientific">Paramecium octaurelia</name>
    <dbReference type="NCBI Taxonomy" id="43137"/>
    <lineage>
        <taxon>Eukaryota</taxon>
        <taxon>Sar</taxon>
        <taxon>Alveolata</taxon>
        <taxon>Ciliophora</taxon>
        <taxon>Intramacronucleata</taxon>
        <taxon>Oligohymenophorea</taxon>
        <taxon>Peniculida</taxon>
        <taxon>Parameciidae</taxon>
        <taxon>Paramecium</taxon>
    </lineage>
</organism>
<reference evidence="1" key="1">
    <citation type="submission" date="2021-01" db="EMBL/GenBank/DDBJ databases">
        <authorList>
            <consortium name="Genoscope - CEA"/>
            <person name="William W."/>
        </authorList>
    </citation>
    <scope>NUCLEOTIDE SEQUENCE</scope>
</reference>
<comment type="caution">
    <text evidence="1">The sequence shown here is derived from an EMBL/GenBank/DDBJ whole genome shotgun (WGS) entry which is preliminary data.</text>
</comment>
<dbReference type="EMBL" id="CAJJDP010000080">
    <property type="protein sequence ID" value="CAD8183688.1"/>
    <property type="molecule type" value="Genomic_DNA"/>
</dbReference>
<evidence type="ECO:0000313" key="1">
    <source>
        <dbReference type="EMBL" id="CAD8183688.1"/>
    </source>
</evidence>
<accession>A0A8S1W046</accession>
<sequence>MMISGESGSTNILLIYLAAESKIAYLEQFIMSRLFNNKYLLLILFSKHLIKLICKNDHSSRFGQFIHFYFNPDTKRATAPKIQIIQIIVLMRRNKFIKLLLDCYILESNLRIKNSYMQRSYFFEKGENAQSSKQFLNIIHITWFLNRKVYIIHKATFLIVLNIRLFQIENLKIIQNLYQYQLTAQLNEIKRITQQNKEQLKIFIYKSNRKSNQKEKKSKYTYIFIKFQNRKGYQKRWKLLINKRQLI</sequence>
<evidence type="ECO:0000313" key="2">
    <source>
        <dbReference type="Proteomes" id="UP000683925"/>
    </source>
</evidence>
<proteinExistence type="predicted"/>
<gene>
    <name evidence="1" type="ORF">POCTA_138.1.T0810207</name>
</gene>
<dbReference type="Proteomes" id="UP000683925">
    <property type="component" value="Unassembled WGS sequence"/>
</dbReference>
<name>A0A8S1W046_PAROT</name>